<dbReference type="InterPro" id="IPR001173">
    <property type="entry name" value="Glyco_trans_2-like"/>
</dbReference>
<feature type="transmembrane region" description="Helical" evidence="8">
    <location>
        <begin position="544"/>
        <end position="567"/>
    </location>
</feature>
<dbReference type="RefSeq" id="WP_043532981.1">
    <property type="nucleotide sequence ID" value="NZ_BAABKU010000003.1"/>
</dbReference>
<comment type="subcellular location">
    <subcellularLocation>
        <location evidence="1">Membrane</location>
        <topology evidence="1">Multi-pass membrane protein</topology>
    </subcellularLocation>
</comment>
<dbReference type="InterPro" id="IPR035919">
    <property type="entry name" value="EAL_sf"/>
</dbReference>
<dbReference type="CDD" id="cd01948">
    <property type="entry name" value="EAL"/>
    <property type="match status" value="1"/>
</dbReference>
<dbReference type="InterPro" id="IPR029044">
    <property type="entry name" value="Nucleotide-diphossugar_trans"/>
</dbReference>
<keyword evidence="5 8" id="KW-1133">Transmembrane helix</keyword>
<dbReference type="STRING" id="1869.MB27_38090"/>
<dbReference type="SUPFAM" id="SSF53448">
    <property type="entry name" value="Nucleotide-diphospho-sugar transferases"/>
    <property type="match status" value="1"/>
</dbReference>
<dbReference type="EMBL" id="JRTT01000137">
    <property type="protein sequence ID" value="KHD72313.1"/>
    <property type="molecule type" value="Genomic_DNA"/>
</dbReference>
<keyword evidence="6 8" id="KW-0472">Membrane</keyword>
<dbReference type="GO" id="GO:0016758">
    <property type="term" value="F:hexosyltransferase activity"/>
    <property type="evidence" value="ECO:0007669"/>
    <property type="project" value="TreeGrafter"/>
</dbReference>
<evidence type="ECO:0000256" key="3">
    <source>
        <dbReference type="ARBA" id="ARBA00022679"/>
    </source>
</evidence>
<dbReference type="Gene3D" id="3.90.550.10">
    <property type="entry name" value="Spore Coat Polysaccharide Biosynthesis Protein SpsA, Chain A"/>
    <property type="match status" value="1"/>
</dbReference>
<keyword evidence="4 8" id="KW-0812">Transmembrane</keyword>
<evidence type="ECO:0000256" key="2">
    <source>
        <dbReference type="ARBA" id="ARBA00022676"/>
    </source>
</evidence>
<keyword evidence="11" id="KW-1185">Reference proteome</keyword>
<dbReference type="Pfam" id="PF13632">
    <property type="entry name" value="Glyco_trans_2_3"/>
    <property type="match status" value="1"/>
</dbReference>
<dbReference type="SUPFAM" id="SSF141868">
    <property type="entry name" value="EAL domain-like"/>
    <property type="match status" value="1"/>
</dbReference>
<sequence>MPRTSADQRKRDAQRQWGADRRTQPHPIVPPPVSEGRITRGRLAIVVTITVWACYITYTIIQQFIAGEAHTVRLAIEAIVYMLVVTGLAASAVAYLITRIGYFYRARGHQRAPRIMLDEFIGGKTPSLTVLVPSYQEDERTNRTTLLSAALQEYPGLRVTLLIDDPRAPKTRAARDMLLAARALPGKIDAELKVPFYRVSGAYANFDEQVRLRGGHLVMLEDMRRLADEYRYASDWLYDLGARQEMVDHTDTFFVEHLLHPLAVDLGQIAGALNSGADEQVTLPIARMNQLYRRLLAIFDVQITSFERKKYVSLSHEPNKAMNLNSYIGLMGGAYQEVSTPLGTALVTAGPNRADLVVPNPDYVLTLDADSVLLPEYALRLVHLLEQGAYAQHAVVQTPYSAYPGSATRIERISGATTDIQYIVHQGMTHYGATFWVGANAVLRKKALDEIVEVSYEGDWEIKRYIQDRTVIEDTESTIDLGVRGWLLHNYPERLAYSATPPDFGSLCIQRQRWANGGLLILSRLKDQFRAKSKREDKNRFGEYFLRVNYMASIFWSSVCLVVMLVYPFNNKLLNPILLLISVPYFFMMAADLKHLGYKRSDMLRIYGFNLILLPVNLSGSIASLLQLLTGEKSAFKRTPKVSNRTTAATSYLLLPLALIVLCVYTVWVDIQHQLWNNMVFAVLNLTLSLYAMIAFVGPGNTVVDLFTHLRSWLIRPVTPKKPRRKATKAAAAETATKAVGDWAQVLHYRHEHGATAGQVTVRLQRTDSGDWKTDRSKSSSSRAHLFEEFSFFTVFQPIYNMVKGHVVGYEALTRFADGSNPREALESAAERGVHVALDAALIQAAIASSASLPNGTWLSLNVSADLLHRTHELTPLLAGSRRPLVLEIGEATPTGLAQIGSEVRIAVSDLGAGYETLAHIESVRPSFLKLGRDTLQGLENETARQAAIRALVEFADQHGCTVIAEGIETAAQRDALVACGVPFGQGFHLGKPVPVERVLAGVGGW</sequence>
<dbReference type="AlphaFoldDB" id="A0A0A6UB90"/>
<evidence type="ECO:0000313" key="10">
    <source>
        <dbReference type="EMBL" id="KHD72313.1"/>
    </source>
</evidence>
<keyword evidence="2" id="KW-0328">Glycosyltransferase</keyword>
<accession>A0A0A6UB90</accession>
<name>A0A0A6UB90_ACTUT</name>
<dbReference type="GO" id="GO:0005886">
    <property type="term" value="C:plasma membrane"/>
    <property type="evidence" value="ECO:0007669"/>
    <property type="project" value="TreeGrafter"/>
</dbReference>
<evidence type="ECO:0000256" key="8">
    <source>
        <dbReference type="SAM" id="Phobius"/>
    </source>
</evidence>
<feature type="transmembrane region" description="Helical" evidence="8">
    <location>
        <begin position="680"/>
        <end position="698"/>
    </location>
</feature>
<evidence type="ECO:0000256" key="7">
    <source>
        <dbReference type="SAM" id="MobiDB-lite"/>
    </source>
</evidence>
<keyword evidence="3" id="KW-0808">Transferase</keyword>
<dbReference type="Proteomes" id="UP000054537">
    <property type="component" value="Unassembled WGS sequence"/>
</dbReference>
<feature type="transmembrane region" description="Helical" evidence="8">
    <location>
        <begin position="606"/>
        <end position="629"/>
    </location>
</feature>
<evidence type="ECO:0000313" key="11">
    <source>
        <dbReference type="Proteomes" id="UP000054537"/>
    </source>
</evidence>
<dbReference type="PANTHER" id="PTHR43867">
    <property type="entry name" value="CELLULOSE SYNTHASE CATALYTIC SUBUNIT A [UDP-FORMING]"/>
    <property type="match status" value="1"/>
</dbReference>
<proteinExistence type="predicted"/>
<feature type="transmembrane region" description="Helical" evidence="8">
    <location>
        <begin position="649"/>
        <end position="668"/>
    </location>
</feature>
<dbReference type="Gene3D" id="3.20.20.450">
    <property type="entry name" value="EAL domain"/>
    <property type="match status" value="1"/>
</dbReference>
<dbReference type="OrthoDB" id="9806824at2"/>
<dbReference type="InterPro" id="IPR001633">
    <property type="entry name" value="EAL_dom"/>
</dbReference>
<dbReference type="InterPro" id="IPR050321">
    <property type="entry name" value="Glycosyltr_2/OpgH_subfam"/>
</dbReference>
<feature type="transmembrane region" description="Helical" evidence="8">
    <location>
        <begin position="43"/>
        <end position="66"/>
    </location>
</feature>
<feature type="region of interest" description="Disordered" evidence="7">
    <location>
        <begin position="1"/>
        <end position="34"/>
    </location>
</feature>
<dbReference type="PROSITE" id="PS50883">
    <property type="entry name" value="EAL"/>
    <property type="match status" value="1"/>
</dbReference>
<evidence type="ECO:0000256" key="5">
    <source>
        <dbReference type="ARBA" id="ARBA00022989"/>
    </source>
</evidence>
<gene>
    <name evidence="10" type="ORF">MB27_38090</name>
</gene>
<protein>
    <submittedName>
        <fullName evidence="10">Cellulose synthase</fullName>
    </submittedName>
</protein>
<evidence type="ECO:0000256" key="6">
    <source>
        <dbReference type="ARBA" id="ARBA00023136"/>
    </source>
</evidence>
<feature type="compositionally biased region" description="Basic and acidic residues" evidence="7">
    <location>
        <begin position="1"/>
        <end position="23"/>
    </location>
</feature>
<dbReference type="Pfam" id="PF00563">
    <property type="entry name" value="EAL"/>
    <property type="match status" value="1"/>
</dbReference>
<dbReference type="eggNOG" id="COG2200">
    <property type="taxonomic scope" value="Bacteria"/>
</dbReference>
<dbReference type="eggNOG" id="COG1215">
    <property type="taxonomic scope" value="Bacteria"/>
</dbReference>
<feature type="domain" description="EAL" evidence="9">
    <location>
        <begin position="776"/>
        <end position="1006"/>
    </location>
</feature>
<evidence type="ECO:0000259" key="9">
    <source>
        <dbReference type="PROSITE" id="PS50883"/>
    </source>
</evidence>
<feature type="transmembrane region" description="Helical" evidence="8">
    <location>
        <begin position="573"/>
        <end position="594"/>
    </location>
</feature>
<reference evidence="10 11" key="1">
    <citation type="submission" date="2014-10" db="EMBL/GenBank/DDBJ databases">
        <title>Draft genome sequence of Actinoplanes utahensis NRRL 12052.</title>
        <authorList>
            <person name="Velasco-Bucheli B."/>
            <person name="del Cerro C."/>
            <person name="Hormigo D."/>
            <person name="Garcia J.L."/>
            <person name="Acebal C."/>
            <person name="Arroyo M."/>
            <person name="de la Mata I."/>
        </authorList>
    </citation>
    <scope>NUCLEOTIDE SEQUENCE [LARGE SCALE GENOMIC DNA]</scope>
    <source>
        <strain evidence="10 11">NRRL 12052</strain>
    </source>
</reference>
<evidence type="ECO:0000256" key="1">
    <source>
        <dbReference type="ARBA" id="ARBA00004141"/>
    </source>
</evidence>
<dbReference type="SMART" id="SM00052">
    <property type="entry name" value="EAL"/>
    <property type="match status" value="1"/>
</dbReference>
<dbReference type="PANTHER" id="PTHR43867:SF2">
    <property type="entry name" value="CELLULOSE SYNTHASE CATALYTIC SUBUNIT A [UDP-FORMING]"/>
    <property type="match status" value="1"/>
</dbReference>
<comment type="caution">
    <text evidence="10">The sequence shown here is derived from an EMBL/GenBank/DDBJ whole genome shotgun (WGS) entry which is preliminary data.</text>
</comment>
<feature type="transmembrane region" description="Helical" evidence="8">
    <location>
        <begin position="78"/>
        <end position="97"/>
    </location>
</feature>
<organism evidence="10 11">
    <name type="scientific">Actinoplanes utahensis</name>
    <dbReference type="NCBI Taxonomy" id="1869"/>
    <lineage>
        <taxon>Bacteria</taxon>
        <taxon>Bacillati</taxon>
        <taxon>Actinomycetota</taxon>
        <taxon>Actinomycetes</taxon>
        <taxon>Micromonosporales</taxon>
        <taxon>Micromonosporaceae</taxon>
        <taxon>Actinoplanes</taxon>
    </lineage>
</organism>
<evidence type="ECO:0000256" key="4">
    <source>
        <dbReference type="ARBA" id="ARBA00022692"/>
    </source>
</evidence>